<feature type="domain" description="Metallo-beta-lactamase" evidence="1">
    <location>
        <begin position="18"/>
        <end position="207"/>
    </location>
</feature>
<dbReference type="PANTHER" id="PTHR42951:SF4">
    <property type="entry name" value="ACYL-COENZYME A THIOESTERASE MBLAC2"/>
    <property type="match status" value="1"/>
</dbReference>
<evidence type="ECO:0000259" key="1">
    <source>
        <dbReference type="SMART" id="SM00849"/>
    </source>
</evidence>
<dbReference type="Gene3D" id="3.60.15.10">
    <property type="entry name" value="Ribonuclease Z/Hydroxyacylglutathione hydrolase-like"/>
    <property type="match status" value="1"/>
</dbReference>
<dbReference type="Pfam" id="PF00753">
    <property type="entry name" value="Lactamase_B"/>
    <property type="match status" value="1"/>
</dbReference>
<dbReference type="EMBL" id="JACNJD010000135">
    <property type="protein sequence ID" value="MBC8176429.1"/>
    <property type="molecule type" value="Genomic_DNA"/>
</dbReference>
<dbReference type="InterPro" id="IPR001279">
    <property type="entry name" value="Metallo-B-lactamas"/>
</dbReference>
<dbReference type="InterPro" id="IPR037482">
    <property type="entry name" value="ST1585_MBL-fold"/>
</dbReference>
<dbReference type="InterPro" id="IPR050855">
    <property type="entry name" value="NDM-1-like"/>
</dbReference>
<dbReference type="Proteomes" id="UP000650524">
    <property type="component" value="Unassembled WGS sequence"/>
</dbReference>
<accession>A0A8J6MZP9</accession>
<dbReference type="AlphaFoldDB" id="A0A8J6MZP9"/>
<organism evidence="2 3">
    <name type="scientific">Candidatus Desulfacyla euxinica</name>
    <dbReference type="NCBI Taxonomy" id="2841693"/>
    <lineage>
        <taxon>Bacteria</taxon>
        <taxon>Deltaproteobacteria</taxon>
        <taxon>Candidatus Desulfacyla</taxon>
    </lineage>
</organism>
<evidence type="ECO:0000313" key="3">
    <source>
        <dbReference type="Proteomes" id="UP000650524"/>
    </source>
</evidence>
<dbReference type="SMART" id="SM00849">
    <property type="entry name" value="Lactamase_B"/>
    <property type="match status" value="1"/>
</dbReference>
<name>A0A8J6MZP9_9DELT</name>
<dbReference type="CDD" id="cd07726">
    <property type="entry name" value="ST1585-like_MBL-fold"/>
    <property type="match status" value="1"/>
</dbReference>
<proteinExistence type="predicted"/>
<sequence>MYELLIEIKQDMLGFNHFFGSWVCQDDFNFLVDVGPANTANRLIDSLVSLGLDRVDYILITHIHLDHGGALADLLDYYPMAKAICHEKGIKHLVEPSNLWAGSLSVLGDLAKSYGTPKPVAKERLIPHTECNLKDLMVIETPGHALHHLSYTYKGRLFAGEAAGNYLIVNGLDYLRPATPPRFFPGIFLRSIDRLLALGDQPIRYAHFGEAVSSHRMLNIFRDQLIRWEAIIGKLVRQSGNTQDIIKSCIDLLLEKDPNLAAFSIMDPHIQARERVFMANGVRGFVEFFRD</sequence>
<evidence type="ECO:0000313" key="2">
    <source>
        <dbReference type="EMBL" id="MBC8176429.1"/>
    </source>
</evidence>
<protein>
    <submittedName>
        <fullName evidence="2">MBL fold metallo-hydrolase</fullName>
    </submittedName>
</protein>
<comment type="caution">
    <text evidence="2">The sequence shown here is derived from an EMBL/GenBank/DDBJ whole genome shotgun (WGS) entry which is preliminary data.</text>
</comment>
<dbReference type="PANTHER" id="PTHR42951">
    <property type="entry name" value="METALLO-BETA-LACTAMASE DOMAIN-CONTAINING"/>
    <property type="match status" value="1"/>
</dbReference>
<reference evidence="2 3" key="1">
    <citation type="submission" date="2020-08" db="EMBL/GenBank/DDBJ databases">
        <title>Bridging the membrane lipid divide: bacteria of the FCB group superphylum have the potential to synthesize archaeal ether lipids.</title>
        <authorList>
            <person name="Villanueva L."/>
            <person name="Von Meijenfeldt F.A.B."/>
            <person name="Westbye A.B."/>
            <person name="Yadav S."/>
            <person name="Hopmans E.C."/>
            <person name="Dutilh B.E."/>
            <person name="Sinninghe Damste J.S."/>
        </authorList>
    </citation>
    <scope>NUCLEOTIDE SEQUENCE [LARGE SCALE GENOMIC DNA]</scope>
    <source>
        <strain evidence="2">NIOZ-UU27</strain>
    </source>
</reference>
<dbReference type="SUPFAM" id="SSF56281">
    <property type="entry name" value="Metallo-hydrolase/oxidoreductase"/>
    <property type="match status" value="1"/>
</dbReference>
<gene>
    <name evidence="2" type="ORF">H8E19_03415</name>
</gene>
<dbReference type="InterPro" id="IPR036866">
    <property type="entry name" value="RibonucZ/Hydroxyglut_hydro"/>
</dbReference>